<dbReference type="InterPro" id="IPR002017">
    <property type="entry name" value="Spectrin_repeat"/>
</dbReference>
<evidence type="ECO:0000256" key="15">
    <source>
        <dbReference type="ARBA" id="ARBA00022658"/>
    </source>
</evidence>
<reference evidence="55" key="1">
    <citation type="journal article" date="2021" name="Cell">
        <title>Tracing the genetic footprints of vertebrate landing in non-teleost ray-finned fishes.</title>
        <authorList>
            <person name="Bi X."/>
            <person name="Wang K."/>
            <person name="Yang L."/>
            <person name="Pan H."/>
            <person name="Jiang H."/>
            <person name="Wei Q."/>
            <person name="Fang M."/>
            <person name="Yu H."/>
            <person name="Zhu C."/>
            <person name="Cai Y."/>
            <person name="He Y."/>
            <person name="Gan X."/>
            <person name="Zeng H."/>
            <person name="Yu D."/>
            <person name="Zhu Y."/>
            <person name="Jiang H."/>
            <person name="Qiu Q."/>
            <person name="Yang H."/>
            <person name="Zhang Y.E."/>
            <person name="Wang W."/>
            <person name="Zhu M."/>
            <person name="He S."/>
            <person name="Zhang G."/>
        </authorList>
    </citation>
    <scope>NUCLEOTIDE SEQUENCE</scope>
    <source>
        <strain evidence="55">Allg_001</strain>
    </source>
</reference>
<evidence type="ECO:0000256" key="46">
    <source>
        <dbReference type="SAM" id="MobiDB-lite"/>
    </source>
</evidence>
<evidence type="ECO:0000256" key="21">
    <source>
        <dbReference type="ARBA" id="ARBA00022741"/>
    </source>
</evidence>
<dbReference type="FunFam" id="1.20.900.10:FF:000001">
    <property type="entry name" value="Guanine nucleotide exchange factor DBS"/>
    <property type="match status" value="1"/>
</dbReference>
<evidence type="ECO:0000256" key="12">
    <source>
        <dbReference type="ARBA" id="ARBA00022490"/>
    </source>
</evidence>
<evidence type="ECO:0000256" key="26">
    <source>
        <dbReference type="ARBA" id="ARBA00022989"/>
    </source>
</evidence>
<dbReference type="GO" id="GO:0005975">
    <property type="term" value="P:carbohydrate metabolic process"/>
    <property type="evidence" value="ECO:0007669"/>
    <property type="project" value="InterPro"/>
</dbReference>
<dbReference type="InterPro" id="IPR013783">
    <property type="entry name" value="Ig-like_fold"/>
</dbReference>
<evidence type="ECO:0000256" key="29">
    <source>
        <dbReference type="ARBA" id="ARBA00023145"/>
    </source>
</evidence>
<dbReference type="InterPro" id="IPR000719">
    <property type="entry name" value="Prot_kinase_dom"/>
</dbReference>
<evidence type="ECO:0000256" key="33">
    <source>
        <dbReference type="ARBA" id="ARBA00023228"/>
    </source>
</evidence>
<dbReference type="FunFam" id="3.30.70.1230:FF:000001">
    <property type="entry name" value="Adenylate cyclase"/>
    <property type="match status" value="1"/>
</dbReference>
<dbReference type="PROSITE" id="PS00108">
    <property type="entry name" value="PROTEIN_KINASE_ST"/>
    <property type="match status" value="1"/>
</dbReference>
<evidence type="ECO:0000256" key="6">
    <source>
        <dbReference type="ARBA" id="ARBA00004167"/>
    </source>
</evidence>
<keyword evidence="44" id="KW-0141">cGMP biosynthesis</keyword>
<evidence type="ECO:0000259" key="50">
    <source>
        <dbReference type="PROSITE" id="PS50010"/>
    </source>
</evidence>
<dbReference type="InterPro" id="IPR051336">
    <property type="entry name" value="RhoGEF_Guanine_NuclExch_SF"/>
</dbReference>
<feature type="domain" description="SH3" evidence="48">
    <location>
        <begin position="2953"/>
        <end position="3018"/>
    </location>
</feature>
<dbReference type="SMART" id="SM00408">
    <property type="entry name" value="IGc2"/>
    <property type="match status" value="1"/>
</dbReference>
<keyword evidence="26 47" id="KW-1133">Transmembrane helix</keyword>
<dbReference type="FunFam" id="1.20.58.60:FF:000034">
    <property type="entry name" value="kalirin isoform X2"/>
    <property type="match status" value="1"/>
</dbReference>
<dbReference type="InterPro" id="IPR003598">
    <property type="entry name" value="Ig_sub2"/>
</dbReference>
<feature type="domain" description="DH" evidence="50">
    <location>
        <begin position="2580"/>
        <end position="2755"/>
    </location>
</feature>
<dbReference type="InterPro" id="IPR000219">
    <property type="entry name" value="DH_dom"/>
</dbReference>
<evidence type="ECO:0000256" key="4">
    <source>
        <dbReference type="ARBA" id="ARBA00002691"/>
    </source>
</evidence>
<keyword evidence="23 43" id="KW-0378">Hydrolase</keyword>
<keyword evidence="19" id="KW-0732">Signal</keyword>
<dbReference type="InterPro" id="IPR001452">
    <property type="entry name" value="SH3_domain"/>
</dbReference>
<evidence type="ECO:0000259" key="49">
    <source>
        <dbReference type="PROSITE" id="PS50003"/>
    </source>
</evidence>
<dbReference type="InterPro" id="IPR001251">
    <property type="entry name" value="CRAL-TRIO_dom"/>
</dbReference>
<evidence type="ECO:0000259" key="53">
    <source>
        <dbReference type="PROSITE" id="PS50191"/>
    </source>
</evidence>
<dbReference type="FunFam" id="3.40.525.10:FF:000003">
    <property type="entry name" value="kalirin isoform X2"/>
    <property type="match status" value="1"/>
</dbReference>
<evidence type="ECO:0000256" key="32">
    <source>
        <dbReference type="ARBA" id="ARBA00023180"/>
    </source>
</evidence>
<keyword evidence="13" id="KW-0723">Serine/threonine-protein kinase</keyword>
<dbReference type="PRINTS" id="PR00742">
    <property type="entry name" value="GLHYDRLASE35"/>
</dbReference>
<dbReference type="FunFam" id="2.30.30.40:FF:000038">
    <property type="entry name" value="kalirin isoform X1"/>
    <property type="match status" value="1"/>
</dbReference>
<sequence length="5032" mass="567790">MLRTTFQAFLPTYRMHRGSMNSNELSEGLKTKQGDKADYSTPVSMWREAMRRRRYLLDRTENTRGKQKSTDWLYESYYCMSQQHPLIVFLLLIVMGACLALLTVFFASGLDIEDHVAFVITVPTALAIFLTIFVLVCIESVFKKLLRIFSLVIWACLVAMGYLFMFFGGIICPWDQVSFFLFIIFVVYTMLPFSMRDAVIASVLTSSSHTIVLSICLSTTSVLMEHLVWQVNVSALWRRSRFILIIKSLRIKVNILLTYSIVHDIQRHRKHAGLWLLNTRRGAQAVKILANIIIFICGNMAGAYHKHLMELALKQTYQDTCNCIKSPIKLEFEKRQQERLLLSLLPAHIARVMKAEIIQRLKGPNSGQVENTNNFHNLYVQRHTNVSILYADIVGFTRLASDCSPGELVHMLNELFGKFDQIAKENECMRIKILGDCYYCVSGLPESLPNHAKNCVKMGLDMCEAIKKVRDATGVDINMRVGVHSGNVLCGVIGLQKWQYDVWSHDVTLANHMEAGGVPGRVHITSVTLEHLNGAYKVEDGDGQNRDPYLKEHGVITYLVINPKGERRSPQHHFRPRHTLDGAKMRASVRMTRYLESWGAAKPFAHLHHRDSMTTENGKINTTDVPMGQYHFQRRSERTKSQKKRFEEELNERMIRTFDGINSQKQWLKSEDIQRISLFFHNKTLEKEVSTGTYSETTLLKTLVDKKYFICFPSFLQYRATTLPAFKYYVTCACVIFFCIFVVQILVLPKTQVLGISFGVVFLLLSLILLICFAGHVLQCSKTDSTSLLWILRSSGIIANKPWPRITLTMTTTALILIMAVFNMFFLEDNVSTSVPMFNTSNETLYYSNGQALRVIEKNNFYLPYFIYSCILGLISCSVFLRINYELKMIIMLAAVVGYNVIILQTHASVLDEYSKFLYKTEILERAILPRNQGYWLLYTQQKCLETIRPGVLKDLKTMGSVSLFIFFITLLVLARQNEYYCRLDFLWKNKFKKECEEIETMENLNRVLLENVLPAHVAEHFLARNWKNEDLYHQSYDLVCVMFASIPDFKEFYTESDVNKEGLECLRLLNEIIADFDELLSKPKFSGVEKIKTIGSTYMAATGLNATPGQEYTQEHDRQYMHIGTVVEFAFALVGKLDVINRHSFNDFKLRVGINHGPVIAGVIGAQKPQYDIWGNTVNVASRMDSTGVLGKIQFDCGGGFQAAAWFSTMSAGEGAEETAKDAADIAAFYKSDLSLPKCEPKLDVPSQIAGFRKNDEMKAMEVLPILKEKVAFLSGGRDKRGGPVLTFPARSNHDRIRQEDLRRLISYLAGIPSEEVCKQGFTVIVDMRGSKWDSIKPLLKILQESFPCCIHVALIIKPDNFWQKQRTNFGSSKFEFETSMVSLEGLTKVVDPSQLTPDFEGSLDYNHEEWIEIRVAFEDFISNATHMLSRLEELQEILAKKDFPQDLEGARRMIEEHSQLKKKVVKAPIEDLDTEGHKLLQRIQGSDGFPNKNAVTANADMQSLVPKVSTMLDKLHSTRQHLQQMWHVRKLKLDQCFQLRLFEQDAEKMFDWIMHNKGLFLTSYTEIGTSHPHAMELQTQHSHFAMNCMNVYVNINRIVSVGSRLLESGHYASQQIKQISSQLEQEWKAFAAALDERSTLLDMSAVFHQKTEQYMNNVDSWCKACGELDLPSELQDLEDAIHHHQGLYDHITAAYSEVSQDGKALLDKLQRPLTPGSADSLTASANYSKAVHHVLDIIHEVLHHQRQLENIWQHRKLSRFKVASGVTICVAFLMVQVLDWIENHGEAFLSKHTGVGKSLHRARALQKRHEDFEEVAQNTYTNADKLLEAAEQLAQTGECDPEEIYQAAHQLEDRIQDFVRRVEQRKVLLDMSVSFHTHVKELWTWLEELQKELLDDVYAESVEAVQDLIKRFGQQQQTTLQVTVNVIKEGEDLIQQLRDSAISSNKTPHNSSINHIESVLQQLDEAQAQMEELFQERKIKLELFLQLRVFERDAIDIISDLESWNDELSQQMNDFDTEDLTLAEQRLQHHADKALTMNNLTFDVIHQGQELLQYVNEVQTSGVELLCDRDVDMATRVQDLLEFLHEKQQELDLAAEQHRRHLEQCVQLRHLQAEVKQVLGWIRNGESMLNAGLITASSLQEAEQLQREHEQFQHAIEKTHQSALQVQQKAEAMLQANHYDMDMIRDCAEKVASHWQQLMLKMEDRLKLVNASVAFYKTSEQVCSVLESLEQEYKREEDWCGGADKLGPNCESDHVTPMISKHLEQKEAFLKVTKYGGHAADVFLKFLHRNSVNMPGTLTHVKAPEQQVKNILNELLQRENRVLHFWTMRKRRLDQCQQYVVFERSAKQLGDPYQLFLEILQQLGWILDPCCWNHCNIFIKPLALKYRCGSYGQMWVMCGEVTGNPVNDLELLEKSLQRRTKVLTKYSFLYIYKKYALEWIHDTGEFYLSTHTSTGSSIHHTQELLKEHEEFQITAKQTKERVKLLIQLADGFCDKGHAHAVEIKKWVTAVDKRYRDFSLRMDKYRTSLEKALGISSDSNKSSKDLQLDIIPASAPGSEVKLRDAAHELNEERRKSARRKEFIMAELIQTEKAYVRDLRECMDTYLWEMTSGVEEIPPGIVNKEHIIFGNMQDLYEFHHNIFLKELEKYEQLPEDVGHCFVTWADKFQMYVTYCKNKPDSTQLILDNAGPYFDEIQQRHRLANSISSYLIKPVQRITKYQLLLKELLTCCEEGKGEIKDGLEVMLSVPKRANDAMHLSMLEGFDENIESQGELILQESFQVWDPKTLIRKGRERHLFLFEMSLVFSKEVKDSNGRSKYIYKSKLFTSELGVTEHVEGDPCKFALWLGRTPTSDNKIVLKPSQGCKHGAMASSIENKQDWIKHIREVIQERTIHLKGALKEPIHIPKATTTKQKGRREGEDLDSQGDGSSQPDTISIASRTSQNTLDSDKLSGGCELTVVIHDFVASNGNELTVRRGQTVEVLERPHDKPDWCLVRTTDRSPAAEGLVPCSTLCIAHSRSSMEMEGIFNHKDSLSVSSNDASPPASGGSLQPHGIVSQSSPGPKRPGNTLRNTDAGSQKDSDDSAATPQDETVEERVRNEGLSSGTLSKSSSSGMQSCGEEEGEEGADSVPLPPPMAIQQHSLLQPDSQDDKTSSRLSVRPTSSETPSAAELVSAIEELVKSKMALEDRPSSLSVEQGDSSSPSFNPSDNSLLSSSSPIDEMEERKCSFFKRRHYVLQELVETERDYVRDLGYVVEGYMNKMKEDGVPDDMKGKDKIVFGNIHQIYDWHKDFFLGELEKCLEDPDKLASLFVKHERRLHMYIVYCQNKPKSEHIVSEYIDTYFEDLKQRLGHRLQITDLLIKPVQRIMKYQLLLKDFLKYSKKAGVDTTELEKAVEVMCIVPKRCNDMMNVGRLQGFDGKIVAQGRLLLQDTFLVSDPDTGLLARMKERRVFLFEQIIIFSEPLDRKKGFSMPGYLFKNSIKMSCLGLEDNVDGDPCKFALASRSANSTPETYILHSANPGVRQVWIHEINQILENQRNFLNALTSPIEYQRNHVGAAAPSSTSGGACSSAGTAPAPSGGAAGGRPRPSRIPQPVRLHSPVLVSSGASAPAEGPDKMSGTSARAPSLLPAGAGGSPSPAGAGDKDGEKDAPKMKLLESARGTKHPSSVEDSQTHTPRATVGPLTLGKPRPGTVSPLGSPLPPPSFGKEAFTPGSPVQKGPSFWSSIPASPASRPGSFTFPSDTDSLGRQAHRHSTHSKDADRMSTCSSASEQSVHSTQSNGSESSSSSNISTMLVTQDYMAVKEDEINVYQGEVVQILASNQQNMFLVFRAANEQSPAAEGWIPGYVLGHTSTVIPDIPEGTIKKSSSWHTALRIRKKSEKKDKEGKLENGYRKSREGLANKVSVKLLNPNYIYDVPPEFLLPLSDVTCENGESVTLRCKVCGRPKATVTWKGPDQNTLSSNGHVSIAYSDSGEATLRIVGVSAEDDGTYTCVATNDVGSVSSSASLRVLGPSHDGIRVVWKDNFESFYAEVAELGRGRFSVVKKCDQRGTKRAVAAKFVSKKLMKRDQVTHELSILQHLQHPHLAALLDTFETSASFVLVLEMADQGRLLDYIVSWGNLTEEKVTAYLREILEALHYLHNCRIAHLDLKPENVLVDQTSAQPTVKLADFGDAVQLNSTYYIHPLLGSPEFAAPELILGNPVSLSSDTWSVGVLTYVILSGASPFLDESVEETCLNICRLDFSFPDDYFQGVSQAAKDFMCFLLQGDPAKRPPAGVCLQESWLQPGGRHSAECIDTSRLISFIDRRKHQNDARPIGADPGDRKVWTLSCECVELAKCTGPRAPTWDWSRDEAPGLSCAAPRSFEIDYENNCFLKDGEPFRYISGSIHYSRIPRVYWKDRLIKMYMAGLNAIQTYVPWNYHEPLPQQHNFTGDRDLEHFLKLANDLGLLVILRPGPYICAEWEMGGLPAWLLKKKDIVLRSSDPDYITAVDQWMGKLLPMIKPFLYQNGGPIITVQVENEYGSYFACDYNYLRHLTKLFRSHLGEEVVLFTTDGAALGFLKCGALQGLYATVDFGPVFGNVSLGDMNCAVTFLFRSLGGNVTAAFSAQRHAEPKGPLVVRQSLIHNKSVVFLLTSNVHLIFQVNSEFYTGWLDHWGQHHSVVNKNTVAKSLNEILAAGANVNLYMFIGGTNFGYWNGANTPYAPQPTSYDYDAPLTEAGDLTDKYFAIRDVIRLYKKIPDGPVPPTTPKFSYGAVKIKKLQTVTDALDSLSFSGPVKSVYPLTFIEMNQHFGFILYQTKIPKDCSEPTPLSSLLNGVHDRAYITVNGFPKGILERDKSLTINITGKAGDLLDILVENMGRVNYGKYINDFKGLVSNLTLGNDTLTNWLIYSLSIDEAVSQGVLWERSQERAFRPPSNLTTPAFYGGSFSIPSGVPDLPQDTYIQFPGWRKGQVWINGFNLGRYWPARGPQVTLYVPASVLSTAAPNNITVLELESSPCDFGPCTVDFTEAPVLNAAVEYPALKRKLFTKEDLA</sequence>
<dbReference type="CDD" id="cd07302">
    <property type="entry name" value="CHD"/>
    <property type="match status" value="1"/>
</dbReference>
<keyword evidence="17 47" id="KW-0812">Transmembrane</keyword>
<keyword evidence="56" id="KW-1185">Reference proteome</keyword>
<evidence type="ECO:0000256" key="7">
    <source>
        <dbReference type="ARBA" id="ARBA00004371"/>
    </source>
</evidence>
<comment type="catalytic activity">
    <reaction evidence="1 43">
        <text>Hydrolysis of terminal non-reducing beta-D-galactose residues in beta-D-galactosides.</text>
        <dbReference type="EC" id="3.2.1.23"/>
    </reaction>
</comment>
<dbReference type="SMART" id="SM00233">
    <property type="entry name" value="PH"/>
    <property type="match status" value="2"/>
</dbReference>
<accession>A0A8J7NGH3</accession>
<dbReference type="GO" id="GO:0005085">
    <property type="term" value="F:guanyl-nucleotide exchange factor activity"/>
    <property type="evidence" value="ECO:0007669"/>
    <property type="project" value="UniProtKB-KW"/>
</dbReference>
<dbReference type="GO" id="GO:0005524">
    <property type="term" value="F:ATP binding"/>
    <property type="evidence" value="ECO:0007669"/>
    <property type="project" value="UniProtKB-UniRule"/>
</dbReference>
<evidence type="ECO:0000256" key="8">
    <source>
        <dbReference type="ARBA" id="ARBA00004496"/>
    </source>
</evidence>
<keyword evidence="20" id="KW-0677">Repeat</keyword>
<dbReference type="GO" id="GO:0007411">
    <property type="term" value="P:axon guidance"/>
    <property type="evidence" value="ECO:0007669"/>
    <property type="project" value="TreeGrafter"/>
</dbReference>
<dbReference type="SMART" id="SM00326">
    <property type="entry name" value="SH3"/>
    <property type="match status" value="2"/>
</dbReference>
<dbReference type="GO" id="GO:0005886">
    <property type="term" value="C:plasma membrane"/>
    <property type="evidence" value="ECO:0007669"/>
    <property type="project" value="InterPro"/>
</dbReference>
<dbReference type="Proteomes" id="UP000736164">
    <property type="component" value="Unassembled WGS sequence"/>
</dbReference>
<dbReference type="SUPFAM" id="SSF55073">
    <property type="entry name" value="Nucleotide cyclase"/>
    <property type="match status" value="2"/>
</dbReference>
<evidence type="ECO:0000313" key="56">
    <source>
        <dbReference type="Proteomes" id="UP000736164"/>
    </source>
</evidence>
<feature type="compositionally biased region" description="Polar residues" evidence="46">
    <location>
        <begin position="3764"/>
        <end position="3775"/>
    </location>
</feature>
<dbReference type="Gene3D" id="1.20.900.10">
    <property type="entry name" value="Dbl homology (DH) domain"/>
    <property type="match status" value="2"/>
</dbReference>
<evidence type="ECO:0000259" key="51">
    <source>
        <dbReference type="PROSITE" id="PS50011"/>
    </source>
</evidence>
<feature type="transmembrane region" description="Helical" evidence="47">
    <location>
        <begin position="753"/>
        <end position="778"/>
    </location>
</feature>
<dbReference type="CDD" id="cd06174">
    <property type="entry name" value="MFS"/>
    <property type="match status" value="1"/>
</dbReference>
<evidence type="ECO:0000256" key="16">
    <source>
        <dbReference type="ARBA" id="ARBA00022679"/>
    </source>
</evidence>
<dbReference type="Gene3D" id="3.30.70.1230">
    <property type="entry name" value="Nucleotide cyclase"/>
    <property type="match status" value="2"/>
</dbReference>
<dbReference type="FunFam" id="1.20.900.10:FF:000008">
    <property type="entry name" value="rho guanine nucleotide exchange factor 25"/>
    <property type="match status" value="1"/>
</dbReference>
<comment type="catalytic activity">
    <reaction evidence="2">
        <text>ATP = 3',5'-cyclic AMP + diphosphate</text>
        <dbReference type="Rhea" id="RHEA:15389"/>
        <dbReference type="ChEBI" id="CHEBI:30616"/>
        <dbReference type="ChEBI" id="CHEBI:33019"/>
        <dbReference type="ChEBI" id="CHEBI:58165"/>
        <dbReference type="EC" id="4.6.1.1"/>
    </reaction>
</comment>
<dbReference type="GO" id="GO:0006171">
    <property type="term" value="P:cAMP biosynthetic process"/>
    <property type="evidence" value="ECO:0007669"/>
    <property type="project" value="UniProtKB-KW"/>
</dbReference>
<comment type="subcellular location">
    <subcellularLocation>
        <location evidence="8">Cytoplasm</location>
    </subcellularLocation>
    <subcellularLocation>
        <location evidence="7">Lysosome</location>
    </subcellularLocation>
    <subcellularLocation>
        <location evidence="5">Membrane</location>
        <topology evidence="5">Multi-pass membrane protein</topology>
    </subcellularLocation>
    <subcellularLocation>
        <location evidence="6">Membrane</location>
        <topology evidence="6">Single-pass membrane protein</topology>
    </subcellularLocation>
</comment>
<dbReference type="InterPro" id="IPR047053">
    <property type="entry name" value="Kalirin_TRIO_SH3_2"/>
</dbReference>
<feature type="transmembrane region" description="Helical" evidence="47">
    <location>
        <begin position="177"/>
        <end position="193"/>
    </location>
</feature>
<protein>
    <recommendedName>
        <fullName evidence="43 44">Multifunctional fusion protein</fullName>
    </recommendedName>
    <domain>
        <recommendedName>
            <fullName evidence="43">Beta-galactosidase</fullName>
            <ecNumber evidence="43">3.2.1.23</ecNumber>
        </recommendedName>
    </domain>
    <domain>
        <recommendedName>
            <fullName evidence="44">Guanylate cyclase</fullName>
            <ecNumber evidence="44">4.6.1.2</ecNumber>
        </recommendedName>
    </domain>
</protein>
<dbReference type="Pfam" id="PF01301">
    <property type="entry name" value="Glyco_hydro_35"/>
    <property type="match status" value="1"/>
</dbReference>
<dbReference type="PROSITE" id="PS50010">
    <property type="entry name" value="DH_2"/>
    <property type="match status" value="2"/>
</dbReference>
<dbReference type="SUPFAM" id="SSF46966">
    <property type="entry name" value="Spectrin repeat"/>
    <property type="match status" value="6"/>
</dbReference>
<dbReference type="PROSITE" id="PS00452">
    <property type="entry name" value="GUANYLATE_CYCLASE_1"/>
    <property type="match status" value="2"/>
</dbReference>
<dbReference type="GO" id="GO:0005576">
    <property type="term" value="C:extracellular region"/>
    <property type="evidence" value="ECO:0007669"/>
    <property type="project" value="UniProtKB-ARBA"/>
</dbReference>
<dbReference type="SUPFAM" id="SSF48726">
    <property type="entry name" value="Immunoglobulin"/>
    <property type="match status" value="1"/>
</dbReference>
<dbReference type="GO" id="GO:0042340">
    <property type="term" value="P:keratan sulfate proteoglycan catabolic process"/>
    <property type="evidence" value="ECO:0007669"/>
    <property type="project" value="UniProtKB-ARBA"/>
</dbReference>
<dbReference type="InterPro" id="IPR011009">
    <property type="entry name" value="Kinase-like_dom_sf"/>
</dbReference>
<feature type="domain" description="DH" evidence="50">
    <location>
        <begin position="3232"/>
        <end position="3408"/>
    </location>
</feature>
<evidence type="ECO:0000256" key="47">
    <source>
        <dbReference type="SAM" id="Phobius"/>
    </source>
</evidence>
<keyword evidence="15" id="KW-0344">Guanine-nucleotide releasing factor</keyword>
<dbReference type="InterPro" id="IPR013098">
    <property type="entry name" value="Ig_I-set"/>
</dbReference>
<feature type="domain" description="PH" evidence="49">
    <location>
        <begin position="2767"/>
        <end position="2889"/>
    </location>
</feature>
<feature type="compositionally biased region" description="Polar residues" evidence="46">
    <location>
        <begin position="3155"/>
        <end position="3167"/>
    </location>
</feature>
<feature type="binding site" evidence="41">
    <location>
        <position position="4058"/>
    </location>
    <ligand>
        <name>ATP</name>
        <dbReference type="ChEBI" id="CHEBI:30616"/>
    </ligand>
</feature>
<feature type="compositionally biased region" description="Polar residues" evidence="46">
    <location>
        <begin position="2926"/>
        <end position="2935"/>
    </location>
</feature>
<keyword evidence="45" id="KW-0175">Coiled coil</keyword>
<dbReference type="Pfam" id="PF06327">
    <property type="entry name" value="Adcy_cons_dom"/>
    <property type="match status" value="1"/>
</dbReference>
<dbReference type="SMART" id="SM00150">
    <property type="entry name" value="SPEC"/>
    <property type="match status" value="6"/>
</dbReference>
<feature type="compositionally biased region" description="Low complexity" evidence="46">
    <location>
        <begin position="3556"/>
        <end position="3579"/>
    </location>
</feature>
<evidence type="ECO:0000256" key="43">
    <source>
        <dbReference type="RuleBase" id="RU000675"/>
    </source>
</evidence>
<feature type="transmembrane region" description="Helical" evidence="47">
    <location>
        <begin position="806"/>
        <end position="827"/>
    </location>
</feature>
<dbReference type="FunFam" id="2.60.120.260:FF:000021">
    <property type="entry name" value="Beta-galactosidase"/>
    <property type="match status" value="1"/>
</dbReference>
<dbReference type="InterPro" id="IPR032628">
    <property type="entry name" value="AC_N"/>
</dbReference>
<dbReference type="CDD" id="cd00176">
    <property type="entry name" value="SPEC"/>
    <property type="match status" value="6"/>
</dbReference>
<dbReference type="GO" id="GO:0019898">
    <property type="term" value="C:extrinsic component of membrane"/>
    <property type="evidence" value="ECO:0007669"/>
    <property type="project" value="TreeGrafter"/>
</dbReference>
<keyword evidence="16" id="KW-0808">Transferase</keyword>
<evidence type="ECO:0000256" key="36">
    <source>
        <dbReference type="ARBA" id="ARBA00023319"/>
    </source>
</evidence>
<dbReference type="CDD" id="cd11853">
    <property type="entry name" value="SH3_Kalirin_2"/>
    <property type="match status" value="1"/>
</dbReference>
<dbReference type="GO" id="GO:0004565">
    <property type="term" value="F:beta-galactosidase activity"/>
    <property type="evidence" value="ECO:0007669"/>
    <property type="project" value="UniProtKB-EC"/>
</dbReference>
<feature type="region of interest" description="Disordered" evidence="46">
    <location>
        <begin position="3034"/>
        <end position="3170"/>
    </location>
</feature>
<keyword evidence="14" id="KW-0597">Phosphoprotein</keyword>
<feature type="domain" description="Ig-like" evidence="54">
    <location>
        <begin position="3918"/>
        <end position="4008"/>
    </location>
</feature>
<evidence type="ECO:0000256" key="10">
    <source>
        <dbReference type="ARBA" id="ARBA00009809"/>
    </source>
</evidence>
<dbReference type="PROSITE" id="PS50002">
    <property type="entry name" value="SH3"/>
    <property type="match status" value="2"/>
</dbReference>
<comment type="caution">
    <text evidence="55">The sequence shown here is derived from an EMBL/GenBank/DDBJ whole genome shotgun (WGS) entry which is preliminary data.</text>
</comment>
<evidence type="ECO:0000313" key="55">
    <source>
        <dbReference type="EMBL" id="MBN3311979.1"/>
    </source>
</evidence>
<dbReference type="PROSITE" id="PS50003">
    <property type="entry name" value="PH_DOMAIN"/>
    <property type="match status" value="2"/>
</dbReference>
<dbReference type="Pfam" id="PF21467">
    <property type="entry name" value="BetaGal_gal-bd"/>
    <property type="match status" value="1"/>
</dbReference>
<dbReference type="Pfam" id="PF00069">
    <property type="entry name" value="Pkinase"/>
    <property type="match status" value="1"/>
</dbReference>
<feature type="coiled-coil region" evidence="45">
    <location>
        <begin position="1955"/>
        <end position="1985"/>
    </location>
</feature>
<keyword evidence="12" id="KW-0963">Cytoplasm</keyword>
<keyword evidence="18" id="KW-0479">Metal-binding</keyword>
<feature type="compositionally biased region" description="Low complexity" evidence="46">
    <location>
        <begin position="3621"/>
        <end position="3641"/>
    </location>
</feature>
<dbReference type="Gene3D" id="2.60.40.10">
    <property type="entry name" value="Immunoglobulins"/>
    <property type="match status" value="1"/>
</dbReference>
<dbReference type="GO" id="GO:0004016">
    <property type="term" value="F:adenylate cyclase activity"/>
    <property type="evidence" value="ECO:0007669"/>
    <property type="project" value="UniProtKB-EC"/>
</dbReference>
<evidence type="ECO:0000256" key="44">
    <source>
        <dbReference type="RuleBase" id="RU003431"/>
    </source>
</evidence>
<evidence type="ECO:0000256" key="1">
    <source>
        <dbReference type="ARBA" id="ARBA00001412"/>
    </source>
</evidence>
<keyword evidence="21 41" id="KW-0547">Nucleotide-binding</keyword>
<dbReference type="InterPro" id="IPR055251">
    <property type="entry name" value="SOS1_NGEF_PH"/>
</dbReference>
<dbReference type="CDD" id="cd11852">
    <property type="entry name" value="SH3_Kalirin_1"/>
    <property type="match status" value="1"/>
</dbReference>
<dbReference type="CDD" id="cd13241">
    <property type="entry name" value="PH2_Kalirin_Trio_p63RhoGEF"/>
    <property type="match status" value="1"/>
</dbReference>
<dbReference type="EMBL" id="JAAWVO010003738">
    <property type="protein sequence ID" value="MBN3311979.1"/>
    <property type="molecule type" value="Genomic_DNA"/>
</dbReference>
<comment type="catalytic activity">
    <reaction evidence="38">
        <text>L-threonyl-[protein] + ATP = O-phospho-L-threonyl-[protein] + ADP + H(+)</text>
        <dbReference type="Rhea" id="RHEA:46608"/>
        <dbReference type="Rhea" id="RHEA-COMP:11060"/>
        <dbReference type="Rhea" id="RHEA-COMP:11605"/>
        <dbReference type="ChEBI" id="CHEBI:15378"/>
        <dbReference type="ChEBI" id="CHEBI:30013"/>
        <dbReference type="ChEBI" id="CHEBI:30616"/>
        <dbReference type="ChEBI" id="CHEBI:61977"/>
        <dbReference type="ChEBI" id="CHEBI:456216"/>
        <dbReference type="EC" id="2.7.11.1"/>
    </reaction>
</comment>
<evidence type="ECO:0000259" key="52">
    <source>
        <dbReference type="PROSITE" id="PS50125"/>
    </source>
</evidence>
<evidence type="ECO:0000256" key="27">
    <source>
        <dbReference type="ARBA" id="ARBA00022998"/>
    </source>
</evidence>
<keyword evidence="36" id="KW-0393">Immunoglobulin domain</keyword>
<dbReference type="InterPro" id="IPR019801">
    <property type="entry name" value="Glyco_hydro_35_CS"/>
</dbReference>
<feature type="non-terminal residue" evidence="55">
    <location>
        <position position="5032"/>
    </location>
</feature>
<dbReference type="PROSITE" id="PS50125">
    <property type="entry name" value="GUANYLATE_CYCLASE_2"/>
    <property type="match status" value="2"/>
</dbReference>
<evidence type="ECO:0000256" key="2">
    <source>
        <dbReference type="ARBA" id="ARBA00001593"/>
    </source>
</evidence>
<dbReference type="InterPro" id="IPR036179">
    <property type="entry name" value="Ig-like_dom_sf"/>
</dbReference>
<feature type="domain" description="PH" evidence="49">
    <location>
        <begin position="3420"/>
        <end position="3535"/>
    </location>
</feature>
<feature type="compositionally biased region" description="Polar residues" evidence="46">
    <location>
        <begin position="3664"/>
        <end position="3676"/>
    </location>
</feature>
<dbReference type="Pfam" id="PF21317">
    <property type="entry name" value="BetaGal_ABD_1"/>
    <property type="match status" value="1"/>
</dbReference>
<dbReference type="FunFam" id="2.60.120.260:FF:000115">
    <property type="entry name" value="Beta-galactosidase"/>
    <property type="match status" value="1"/>
</dbReference>
<dbReference type="InterPro" id="IPR011993">
    <property type="entry name" value="PH-like_dom_sf"/>
</dbReference>
<keyword evidence="34 42" id="KW-0456">Lyase</keyword>
<dbReference type="SMART" id="SM00220">
    <property type="entry name" value="S_TKc"/>
    <property type="match status" value="1"/>
</dbReference>
<dbReference type="InterPro" id="IPR001944">
    <property type="entry name" value="Glycoside_Hdrlase_35"/>
</dbReference>
<dbReference type="GO" id="GO:0006689">
    <property type="term" value="P:ganglioside catabolic process"/>
    <property type="evidence" value="ECO:0007669"/>
    <property type="project" value="UniProtKB-ARBA"/>
</dbReference>
<feature type="compositionally biased region" description="Low complexity" evidence="46">
    <location>
        <begin position="3100"/>
        <end position="3118"/>
    </location>
</feature>
<evidence type="ECO:0000256" key="18">
    <source>
        <dbReference type="ARBA" id="ARBA00022723"/>
    </source>
</evidence>
<keyword evidence="24 41" id="KW-0067">ATP-binding</keyword>
<evidence type="ECO:0000256" key="13">
    <source>
        <dbReference type="ARBA" id="ARBA00022527"/>
    </source>
</evidence>
<keyword evidence="29" id="KW-0865">Zymogen</keyword>
<evidence type="ECO:0000256" key="11">
    <source>
        <dbReference type="ARBA" id="ARBA00022443"/>
    </source>
</evidence>
<dbReference type="InterPro" id="IPR035899">
    <property type="entry name" value="DBL_dom_sf"/>
</dbReference>
<dbReference type="SUPFAM" id="SSF48065">
    <property type="entry name" value="DBL homology domain (DH-domain)"/>
    <property type="match status" value="2"/>
</dbReference>
<keyword evidence="33" id="KW-0458">Lysosome</keyword>
<dbReference type="InterPro" id="IPR028570">
    <property type="entry name" value="Kalirin_TRIO_SH3_1"/>
</dbReference>
<dbReference type="InterPro" id="IPR017441">
    <property type="entry name" value="Protein_kinase_ATP_BS"/>
</dbReference>
<dbReference type="InterPro" id="IPR001054">
    <property type="entry name" value="A/G_cyclase"/>
</dbReference>
<dbReference type="Gene3D" id="1.10.510.10">
    <property type="entry name" value="Transferase(Phosphotransferase) domain 1"/>
    <property type="match status" value="1"/>
</dbReference>
<evidence type="ECO:0000256" key="20">
    <source>
        <dbReference type="ARBA" id="ARBA00022737"/>
    </source>
</evidence>
<dbReference type="GO" id="GO:0005764">
    <property type="term" value="C:lysosome"/>
    <property type="evidence" value="ECO:0007669"/>
    <property type="project" value="UniProtKB-SubCell"/>
</dbReference>
<dbReference type="InterPro" id="IPR031330">
    <property type="entry name" value="Gly_Hdrlase_35_cat"/>
</dbReference>
<dbReference type="FunFam" id="3.20.20.80:FF:000017">
    <property type="entry name" value="Beta-galactosidase"/>
    <property type="match status" value="1"/>
</dbReference>
<dbReference type="SUPFAM" id="SSF51445">
    <property type="entry name" value="(Trans)glycosidases"/>
    <property type="match status" value="1"/>
</dbReference>
<dbReference type="InterPro" id="IPR036865">
    <property type="entry name" value="CRAL-TRIO_dom_sf"/>
</dbReference>
<comment type="subunit">
    <text evidence="37">Homodimer. May form higher multimers.</text>
</comment>
<evidence type="ECO:0000256" key="34">
    <source>
        <dbReference type="ARBA" id="ARBA00023239"/>
    </source>
</evidence>
<dbReference type="EC" id="3.2.1.23" evidence="43"/>
<dbReference type="Pfam" id="PF00211">
    <property type="entry name" value="Guanylate_cyc"/>
    <property type="match status" value="2"/>
</dbReference>
<dbReference type="SUPFAM" id="SSF50729">
    <property type="entry name" value="PH domain-like"/>
    <property type="match status" value="2"/>
</dbReference>
<dbReference type="Gene3D" id="2.30.29.30">
    <property type="entry name" value="Pleckstrin-homology domain (PH domain)/Phosphotyrosine-binding domain (PTB)"/>
    <property type="match status" value="2"/>
</dbReference>
<dbReference type="InterPro" id="IPR048912">
    <property type="entry name" value="BetaGal1-like_ABD1"/>
</dbReference>
<feature type="transmembrane region" description="Helical" evidence="47">
    <location>
        <begin position="116"/>
        <end position="136"/>
    </location>
</feature>
<evidence type="ECO:0000256" key="22">
    <source>
        <dbReference type="ARBA" id="ARBA00022777"/>
    </source>
</evidence>
<dbReference type="Pfam" id="PF23323">
    <property type="entry name" value="Spectrin_6"/>
    <property type="match status" value="1"/>
</dbReference>
<dbReference type="FunFam" id="1.20.58.60:FF:000032">
    <property type="entry name" value="Kalirin RhoGEF kinase b"/>
    <property type="match status" value="1"/>
</dbReference>
<feature type="transmembrane region" description="Helical" evidence="47">
    <location>
        <begin position="728"/>
        <end position="747"/>
    </location>
</feature>
<keyword evidence="31" id="KW-0675">Receptor</keyword>
<dbReference type="Gene3D" id="3.40.525.10">
    <property type="entry name" value="CRAL-TRIO lipid binding domain"/>
    <property type="match status" value="1"/>
</dbReference>
<evidence type="ECO:0000259" key="54">
    <source>
        <dbReference type="PROSITE" id="PS50835"/>
    </source>
</evidence>
<dbReference type="Pfam" id="PF16214">
    <property type="entry name" value="AC_N"/>
    <property type="match status" value="1"/>
</dbReference>
<feature type="domain" description="Protein kinase" evidence="51">
    <location>
        <begin position="4029"/>
        <end position="4283"/>
    </location>
</feature>
<evidence type="ECO:0000256" key="30">
    <source>
        <dbReference type="ARBA" id="ARBA00023157"/>
    </source>
</evidence>
<feature type="transmembrane region" description="Helical" evidence="47">
    <location>
        <begin position="890"/>
        <end position="910"/>
    </location>
</feature>
<dbReference type="PANTHER" id="PTHR22826:SF104">
    <property type="entry name" value="TRIPLE FUNCTIONAL DOMAIN PROTEIN"/>
    <property type="match status" value="1"/>
</dbReference>
<dbReference type="GO" id="GO:0046872">
    <property type="term" value="F:metal ion binding"/>
    <property type="evidence" value="ECO:0007669"/>
    <property type="project" value="UniProtKB-KW"/>
</dbReference>
<evidence type="ECO:0000256" key="24">
    <source>
        <dbReference type="ARBA" id="ARBA00022840"/>
    </source>
</evidence>
<dbReference type="InterPro" id="IPR047054">
    <property type="entry name" value="Kalirin_TRIO_PH_1"/>
</dbReference>
<dbReference type="Pfam" id="PF00435">
    <property type="entry name" value="Spectrin"/>
    <property type="match status" value="4"/>
</dbReference>
<dbReference type="FunFam" id="1.20.58.60:FF:000023">
    <property type="entry name" value="Kalirin RhoGEF kinase b"/>
    <property type="match status" value="1"/>
</dbReference>
<evidence type="ECO:0000256" key="25">
    <source>
        <dbReference type="ARBA" id="ARBA00022842"/>
    </source>
</evidence>
<keyword evidence="11 40" id="KW-0728">SH3 domain</keyword>
<name>A0A8J7NGH3_ATRSP</name>
<dbReference type="Pfam" id="PF16609">
    <property type="entry name" value="SH3-RhoG_link"/>
    <property type="match status" value="1"/>
</dbReference>
<dbReference type="CDD" id="cd00170">
    <property type="entry name" value="SEC14"/>
    <property type="match status" value="1"/>
</dbReference>
<feature type="domain" description="Guanylate cyclase" evidence="52">
    <location>
        <begin position="1041"/>
        <end position="1186"/>
    </location>
</feature>
<evidence type="ECO:0000256" key="31">
    <source>
        <dbReference type="ARBA" id="ARBA00023170"/>
    </source>
</evidence>
<keyword evidence="32" id="KW-0325">Glycoprotein</keyword>
<feature type="non-terminal residue" evidence="55">
    <location>
        <position position="1"/>
    </location>
</feature>
<keyword evidence="22" id="KW-0418">Kinase</keyword>
<evidence type="ECO:0000256" key="41">
    <source>
        <dbReference type="PROSITE-ProRule" id="PRU10141"/>
    </source>
</evidence>
<evidence type="ECO:0000256" key="14">
    <source>
        <dbReference type="ARBA" id="ARBA00022553"/>
    </source>
</evidence>
<dbReference type="SMART" id="SM00516">
    <property type="entry name" value="SEC14"/>
    <property type="match status" value="1"/>
</dbReference>
<evidence type="ECO:0000256" key="23">
    <source>
        <dbReference type="ARBA" id="ARBA00022801"/>
    </source>
</evidence>
<dbReference type="PROSITE" id="PS00107">
    <property type="entry name" value="PROTEIN_KINASE_ATP"/>
    <property type="match status" value="1"/>
</dbReference>
<dbReference type="Pfam" id="PF00621">
    <property type="entry name" value="RhoGEF"/>
    <property type="match status" value="2"/>
</dbReference>
<evidence type="ECO:0000256" key="38">
    <source>
        <dbReference type="ARBA" id="ARBA00047899"/>
    </source>
</evidence>
<evidence type="ECO:0000256" key="9">
    <source>
        <dbReference type="ARBA" id="ARBA00006692"/>
    </source>
</evidence>
<proteinExistence type="inferred from homology"/>
<dbReference type="InterPro" id="IPR001849">
    <property type="entry name" value="PH_domain"/>
</dbReference>
<dbReference type="FunFam" id="2.60.40.10:FF:000368">
    <property type="entry name" value="kalirin isoform X1"/>
    <property type="match status" value="1"/>
</dbReference>
<dbReference type="FunFam" id="2.30.30.40:FF:000040">
    <property type="entry name" value="kalirin isoform X1"/>
    <property type="match status" value="1"/>
</dbReference>
<feature type="domain" description="CRAL-TRIO" evidence="53">
    <location>
        <begin position="1263"/>
        <end position="1409"/>
    </location>
</feature>
<dbReference type="FunFam" id="2.30.29.30:FF:000040">
    <property type="entry name" value="Kalirin RhoGEF kinase b"/>
    <property type="match status" value="1"/>
</dbReference>
<feature type="compositionally biased region" description="Low complexity" evidence="46">
    <location>
        <begin position="3199"/>
        <end position="3217"/>
    </location>
</feature>
<evidence type="ECO:0000256" key="37">
    <source>
        <dbReference type="ARBA" id="ARBA00046753"/>
    </source>
</evidence>
<dbReference type="InterPro" id="IPR017853">
    <property type="entry name" value="GH"/>
</dbReference>
<keyword evidence="28 47" id="KW-0472">Membrane</keyword>
<comment type="catalytic activity">
    <reaction evidence="44">
        <text>GTP = 3',5'-cyclic GMP + diphosphate</text>
        <dbReference type="Rhea" id="RHEA:13665"/>
        <dbReference type="ChEBI" id="CHEBI:33019"/>
        <dbReference type="ChEBI" id="CHEBI:37565"/>
        <dbReference type="ChEBI" id="CHEBI:57746"/>
        <dbReference type="EC" id="4.6.1.2"/>
    </reaction>
</comment>
<dbReference type="InterPro" id="IPR008271">
    <property type="entry name" value="Ser/Thr_kinase_AS"/>
</dbReference>
<dbReference type="CDD" id="cd07556">
    <property type="entry name" value="Nucleotidyl_cyc_III"/>
    <property type="match status" value="1"/>
</dbReference>
<evidence type="ECO:0000256" key="17">
    <source>
        <dbReference type="ARBA" id="ARBA00022692"/>
    </source>
</evidence>
<dbReference type="PROSITE" id="PS50191">
    <property type="entry name" value="CRAL_TRIO"/>
    <property type="match status" value="1"/>
</dbReference>
<feature type="transmembrane region" description="Helical" evidence="47">
    <location>
        <begin position="862"/>
        <end position="883"/>
    </location>
</feature>
<comment type="catalytic activity">
    <reaction evidence="39">
        <text>L-seryl-[protein] + ATP = O-phospho-L-seryl-[protein] + ADP + H(+)</text>
        <dbReference type="Rhea" id="RHEA:17989"/>
        <dbReference type="Rhea" id="RHEA-COMP:9863"/>
        <dbReference type="Rhea" id="RHEA-COMP:11604"/>
        <dbReference type="ChEBI" id="CHEBI:15378"/>
        <dbReference type="ChEBI" id="CHEBI:29999"/>
        <dbReference type="ChEBI" id="CHEBI:30616"/>
        <dbReference type="ChEBI" id="CHEBI:83421"/>
        <dbReference type="ChEBI" id="CHEBI:456216"/>
        <dbReference type="EC" id="2.7.11.1"/>
    </reaction>
</comment>
<dbReference type="Pfam" id="PF07679">
    <property type="entry name" value="I-set"/>
    <property type="match status" value="1"/>
</dbReference>
<keyword evidence="27" id="KW-0115">cAMP biosynthesis</keyword>
<comment type="cofactor">
    <cofactor evidence="3">
        <name>Mg(2+)</name>
        <dbReference type="ChEBI" id="CHEBI:18420"/>
    </cofactor>
</comment>
<dbReference type="InterPro" id="IPR008979">
    <property type="entry name" value="Galactose-bd-like_sf"/>
</dbReference>
<feature type="transmembrane region" description="Helical" evidence="47">
    <location>
        <begin position="86"/>
        <end position="110"/>
    </location>
</feature>
<comment type="similarity">
    <text evidence="10">Belongs to the glycosyl hydrolase 35 family.</text>
</comment>
<dbReference type="Gene3D" id="1.20.58.60">
    <property type="match status" value="5"/>
</dbReference>
<dbReference type="InterPro" id="IPR036028">
    <property type="entry name" value="SH3-like_dom_sf"/>
</dbReference>
<dbReference type="SUPFAM" id="SSF49785">
    <property type="entry name" value="Galactose-binding domain-like"/>
    <property type="match status" value="1"/>
</dbReference>
<dbReference type="SUPFAM" id="SSF52087">
    <property type="entry name" value="CRAL/TRIO domain"/>
    <property type="match status" value="1"/>
</dbReference>
<dbReference type="Pfam" id="PF13716">
    <property type="entry name" value="CRAL_TRIO_2"/>
    <property type="match status" value="1"/>
</dbReference>
<dbReference type="Gene3D" id="3.30.200.20">
    <property type="entry name" value="Phosphorylase Kinase, domain 1"/>
    <property type="match status" value="1"/>
</dbReference>
<feature type="domain" description="Guanylate cyclase" evidence="52">
    <location>
        <begin position="387"/>
        <end position="514"/>
    </location>
</feature>
<gene>
    <name evidence="55" type="primary">Trio</name>
    <name evidence="55" type="ORF">GTO95_0011521</name>
</gene>
<dbReference type="PANTHER" id="PTHR22826">
    <property type="entry name" value="RHO GUANINE EXCHANGE FACTOR-RELATED"/>
    <property type="match status" value="1"/>
</dbReference>
<dbReference type="Pfam" id="PF22697">
    <property type="entry name" value="SOS1_NGEF_PH"/>
    <property type="match status" value="2"/>
</dbReference>
<dbReference type="EC" id="4.6.1.2" evidence="44"/>
<dbReference type="GO" id="GO:0035556">
    <property type="term" value="P:intracellular signal transduction"/>
    <property type="evidence" value="ECO:0007669"/>
    <property type="project" value="InterPro"/>
</dbReference>
<comment type="similarity">
    <text evidence="9">Belongs to the protein kinase superfamily. CAMK Ser/Thr protein kinase family.</text>
</comment>
<dbReference type="GO" id="GO:0004674">
    <property type="term" value="F:protein serine/threonine kinase activity"/>
    <property type="evidence" value="ECO:0007669"/>
    <property type="project" value="UniProtKB-KW"/>
</dbReference>
<feature type="transmembrane region" description="Helical" evidence="47">
    <location>
        <begin position="148"/>
        <end position="171"/>
    </location>
</feature>
<dbReference type="CDD" id="cd13240">
    <property type="entry name" value="PH1_Kalirin_Trio_like"/>
    <property type="match status" value="1"/>
</dbReference>
<evidence type="ECO:0000256" key="5">
    <source>
        <dbReference type="ARBA" id="ARBA00004141"/>
    </source>
</evidence>
<dbReference type="InterPro" id="IPR007110">
    <property type="entry name" value="Ig-like_dom"/>
</dbReference>
<keyword evidence="35 43" id="KW-0326">Glycosidase</keyword>
<comment type="function">
    <text evidence="4">Cleaves beta-linked terminal galactosyl residues from gangliosides, glycoproteins, and glycosaminoglycans.</text>
</comment>
<dbReference type="PROSITE" id="PS50011">
    <property type="entry name" value="PROTEIN_KINASE_DOM"/>
    <property type="match status" value="1"/>
</dbReference>
<evidence type="ECO:0000256" key="45">
    <source>
        <dbReference type="SAM" id="Coils"/>
    </source>
</evidence>
<dbReference type="Pfam" id="PF23587">
    <property type="entry name" value="SH3_KALRN"/>
    <property type="match status" value="1"/>
</dbReference>
<dbReference type="InterPro" id="IPR018159">
    <property type="entry name" value="Spectrin/alpha-actinin"/>
</dbReference>
<keyword evidence="30" id="KW-1015">Disulfide bond</keyword>
<dbReference type="InterPro" id="IPR058918">
    <property type="entry name" value="KALRN/TRIO-like_spectrin"/>
</dbReference>
<dbReference type="SMART" id="SM00409">
    <property type="entry name" value="IG"/>
    <property type="match status" value="1"/>
</dbReference>
<feature type="compositionally biased region" description="Low complexity" evidence="46">
    <location>
        <begin position="3776"/>
        <end position="3789"/>
    </location>
</feature>
<dbReference type="InterPro" id="IPR009398">
    <property type="entry name" value="Adcy_conserved_dom"/>
</dbReference>
<dbReference type="PROSITE" id="PS01182">
    <property type="entry name" value="GLYCOSYL_HYDROL_F35"/>
    <property type="match status" value="1"/>
</dbReference>
<dbReference type="Gene3D" id="3.20.20.80">
    <property type="entry name" value="Glycosidases"/>
    <property type="match status" value="1"/>
</dbReference>
<feature type="transmembrane region" description="Helical" evidence="47">
    <location>
        <begin position="958"/>
        <end position="975"/>
    </location>
</feature>
<dbReference type="InterPro" id="IPR003599">
    <property type="entry name" value="Ig_sub"/>
</dbReference>
<comment type="similarity">
    <text evidence="42">Belongs to the adenylyl cyclase class-4/guanylyl cyclase family.</text>
</comment>
<organism evidence="55 56">
    <name type="scientific">Atractosteus spatula</name>
    <name type="common">Alligator gar</name>
    <name type="synonym">Lepisosteus spatula</name>
    <dbReference type="NCBI Taxonomy" id="7917"/>
    <lineage>
        <taxon>Eukaryota</taxon>
        <taxon>Metazoa</taxon>
        <taxon>Chordata</taxon>
        <taxon>Craniata</taxon>
        <taxon>Vertebrata</taxon>
        <taxon>Euteleostomi</taxon>
        <taxon>Actinopterygii</taxon>
        <taxon>Neopterygii</taxon>
        <taxon>Holostei</taxon>
        <taxon>Semionotiformes</taxon>
        <taxon>Lepisosteidae</taxon>
        <taxon>Atractosteus</taxon>
    </lineage>
</organism>
<dbReference type="FunFam" id="3.30.70.1230:FF:000010">
    <property type="entry name" value="Adenylate cyclase 2"/>
    <property type="match status" value="1"/>
</dbReference>
<feature type="region of interest" description="Disordered" evidence="46">
    <location>
        <begin position="3556"/>
        <end position="3789"/>
    </location>
</feature>
<dbReference type="GO" id="GO:0004383">
    <property type="term" value="F:guanylate cyclase activity"/>
    <property type="evidence" value="ECO:0007669"/>
    <property type="project" value="UniProtKB-EC"/>
</dbReference>
<evidence type="ECO:0000256" key="28">
    <source>
        <dbReference type="ARBA" id="ARBA00023136"/>
    </source>
</evidence>
<feature type="compositionally biased region" description="Basic and acidic residues" evidence="46">
    <location>
        <begin position="3642"/>
        <end position="3657"/>
    </location>
</feature>
<keyword evidence="25" id="KW-0460">Magnesium</keyword>
<feature type="domain" description="SH3" evidence="48">
    <location>
        <begin position="3788"/>
        <end position="3853"/>
    </location>
</feature>
<dbReference type="CDD" id="cd00160">
    <property type="entry name" value="RhoGEF"/>
    <property type="match status" value="2"/>
</dbReference>
<dbReference type="InterPro" id="IPR029787">
    <property type="entry name" value="Nucleotide_cyclase"/>
</dbReference>
<evidence type="ECO:0000256" key="40">
    <source>
        <dbReference type="PROSITE-ProRule" id="PRU00192"/>
    </source>
</evidence>
<evidence type="ECO:0000259" key="48">
    <source>
        <dbReference type="PROSITE" id="PS50002"/>
    </source>
</evidence>
<evidence type="ECO:0000256" key="42">
    <source>
        <dbReference type="RuleBase" id="RU000405"/>
    </source>
</evidence>
<evidence type="ECO:0000256" key="39">
    <source>
        <dbReference type="ARBA" id="ARBA00048679"/>
    </source>
</evidence>
<feature type="region of interest" description="Disordered" evidence="46">
    <location>
        <begin position="2899"/>
        <end position="2935"/>
    </location>
</feature>
<dbReference type="PROSITE" id="PS50835">
    <property type="entry name" value="IG_LIKE"/>
    <property type="match status" value="1"/>
</dbReference>
<dbReference type="Gene3D" id="2.60.120.260">
    <property type="entry name" value="Galactose-binding domain-like"/>
    <property type="match status" value="2"/>
</dbReference>
<dbReference type="SUPFAM" id="SSF50044">
    <property type="entry name" value="SH3-domain"/>
    <property type="match status" value="2"/>
</dbReference>
<feature type="region of interest" description="Disordered" evidence="46">
    <location>
        <begin position="3187"/>
        <end position="3219"/>
    </location>
</feature>
<evidence type="ECO:0000256" key="19">
    <source>
        <dbReference type="ARBA" id="ARBA00022729"/>
    </source>
</evidence>
<evidence type="ECO:0000256" key="3">
    <source>
        <dbReference type="ARBA" id="ARBA00001946"/>
    </source>
</evidence>
<dbReference type="SUPFAM" id="SSF56112">
    <property type="entry name" value="Protein kinase-like (PK-like)"/>
    <property type="match status" value="1"/>
</dbReference>
<dbReference type="FunFam" id="1.10.510.10:FF:000152">
    <property type="entry name" value="kalirin isoform X1"/>
    <property type="match status" value="1"/>
</dbReference>
<dbReference type="Pfam" id="PF00018">
    <property type="entry name" value="SH3_1"/>
    <property type="match status" value="1"/>
</dbReference>
<dbReference type="InterPro" id="IPR048913">
    <property type="entry name" value="BetaGal_gal-bd"/>
</dbReference>
<dbReference type="SMART" id="SM00325">
    <property type="entry name" value="RhoGEF"/>
    <property type="match status" value="2"/>
</dbReference>
<evidence type="ECO:0000256" key="35">
    <source>
        <dbReference type="ARBA" id="ARBA00023295"/>
    </source>
</evidence>
<dbReference type="SMART" id="SM00044">
    <property type="entry name" value="CYCc"/>
    <property type="match status" value="2"/>
</dbReference>
<dbReference type="InterPro" id="IPR018297">
    <property type="entry name" value="A/G_cyclase_CS"/>
</dbReference>
<dbReference type="Gene3D" id="2.30.30.40">
    <property type="entry name" value="SH3 Domains"/>
    <property type="match status" value="2"/>
</dbReference>